<proteinExistence type="predicted"/>
<gene>
    <name evidence="1" type="ORF">GALL_432610</name>
</gene>
<reference evidence="1" key="1">
    <citation type="submission" date="2016-10" db="EMBL/GenBank/DDBJ databases">
        <title>Sequence of Gallionella enrichment culture.</title>
        <authorList>
            <person name="Poehlein A."/>
            <person name="Muehling M."/>
            <person name="Daniel R."/>
        </authorList>
    </citation>
    <scope>NUCLEOTIDE SEQUENCE</scope>
</reference>
<comment type="caution">
    <text evidence="1">The sequence shown here is derived from an EMBL/GenBank/DDBJ whole genome shotgun (WGS) entry which is preliminary data.</text>
</comment>
<evidence type="ECO:0000313" key="1">
    <source>
        <dbReference type="EMBL" id="OIQ75073.1"/>
    </source>
</evidence>
<sequence>MPMFTTKYRKNVAATPSVSNDAKRSLLFIAEWMQNAMISV</sequence>
<organism evidence="1">
    <name type="scientific">mine drainage metagenome</name>
    <dbReference type="NCBI Taxonomy" id="410659"/>
    <lineage>
        <taxon>unclassified sequences</taxon>
        <taxon>metagenomes</taxon>
        <taxon>ecological metagenomes</taxon>
    </lineage>
</organism>
<name>A0A1J5PUD0_9ZZZZ</name>
<dbReference type="AlphaFoldDB" id="A0A1J5PUD0"/>
<dbReference type="EMBL" id="MLJW01002286">
    <property type="protein sequence ID" value="OIQ75073.1"/>
    <property type="molecule type" value="Genomic_DNA"/>
</dbReference>
<protein>
    <submittedName>
        <fullName evidence="1">Uncharacterized protein</fullName>
    </submittedName>
</protein>
<accession>A0A1J5PUD0</accession>